<evidence type="ECO:0000256" key="5">
    <source>
        <dbReference type="ARBA" id="ARBA00022989"/>
    </source>
</evidence>
<feature type="transmembrane region" description="Helical" evidence="7">
    <location>
        <begin position="139"/>
        <end position="159"/>
    </location>
</feature>
<evidence type="ECO:0000256" key="6">
    <source>
        <dbReference type="ARBA" id="ARBA00023136"/>
    </source>
</evidence>
<feature type="transmembrane region" description="Helical" evidence="7">
    <location>
        <begin position="180"/>
        <end position="199"/>
    </location>
</feature>
<feature type="transmembrane region" description="Helical" evidence="7">
    <location>
        <begin position="76"/>
        <end position="95"/>
    </location>
</feature>
<dbReference type="Proteomes" id="UP001338137">
    <property type="component" value="Unassembled WGS sequence"/>
</dbReference>
<dbReference type="EMBL" id="JARLKY010000020">
    <property type="protein sequence ID" value="MEC0227415.1"/>
    <property type="molecule type" value="Genomic_DNA"/>
</dbReference>
<dbReference type="InterPro" id="IPR000515">
    <property type="entry name" value="MetI-like"/>
</dbReference>
<dbReference type="PANTHER" id="PTHR43744:SF12">
    <property type="entry name" value="ABC TRANSPORTER PERMEASE PROTEIN MG189-RELATED"/>
    <property type="match status" value="1"/>
</dbReference>
<organism evidence="9 10">
    <name type="scientific">Paenibacillus alba</name>
    <dbReference type="NCBI Taxonomy" id="1197127"/>
    <lineage>
        <taxon>Bacteria</taxon>
        <taxon>Bacillati</taxon>
        <taxon>Bacillota</taxon>
        <taxon>Bacilli</taxon>
        <taxon>Bacillales</taxon>
        <taxon>Paenibacillaceae</taxon>
        <taxon>Paenibacillus</taxon>
    </lineage>
</organism>
<evidence type="ECO:0000313" key="10">
    <source>
        <dbReference type="Proteomes" id="UP001338137"/>
    </source>
</evidence>
<accession>A0ABU6G0C4</accession>
<feature type="transmembrane region" description="Helical" evidence="7">
    <location>
        <begin position="12"/>
        <end position="30"/>
    </location>
</feature>
<dbReference type="PROSITE" id="PS50928">
    <property type="entry name" value="ABC_TM1"/>
    <property type="match status" value="1"/>
</dbReference>
<keyword evidence="6 7" id="KW-0472">Membrane</keyword>
<evidence type="ECO:0000256" key="2">
    <source>
        <dbReference type="ARBA" id="ARBA00022448"/>
    </source>
</evidence>
<dbReference type="RefSeq" id="WP_326071747.1">
    <property type="nucleotide sequence ID" value="NZ_JARLKY010000020.1"/>
</dbReference>
<gene>
    <name evidence="9" type="ORF">P4I72_09795</name>
</gene>
<keyword evidence="4 7" id="KW-0812">Transmembrane</keyword>
<reference evidence="9 10" key="1">
    <citation type="submission" date="2023-03" db="EMBL/GenBank/DDBJ databases">
        <title>Bacillus Genome Sequencing.</title>
        <authorList>
            <person name="Dunlap C."/>
        </authorList>
    </citation>
    <scope>NUCLEOTIDE SEQUENCE [LARGE SCALE GENOMIC DNA]</scope>
    <source>
        <strain evidence="9 10">BD-533</strain>
    </source>
</reference>
<evidence type="ECO:0000256" key="4">
    <source>
        <dbReference type="ARBA" id="ARBA00022692"/>
    </source>
</evidence>
<keyword evidence="3" id="KW-1003">Cell membrane</keyword>
<dbReference type="Pfam" id="PF00528">
    <property type="entry name" value="BPD_transp_1"/>
    <property type="match status" value="1"/>
</dbReference>
<evidence type="ECO:0000313" key="9">
    <source>
        <dbReference type="EMBL" id="MEC0227415.1"/>
    </source>
</evidence>
<comment type="subcellular location">
    <subcellularLocation>
        <location evidence="1 7">Cell membrane</location>
        <topology evidence="1 7">Multi-pass membrane protein</topology>
    </subcellularLocation>
</comment>
<dbReference type="InterPro" id="IPR035906">
    <property type="entry name" value="MetI-like_sf"/>
</dbReference>
<evidence type="ECO:0000256" key="1">
    <source>
        <dbReference type="ARBA" id="ARBA00004651"/>
    </source>
</evidence>
<name>A0ABU6G0C4_9BACL</name>
<feature type="transmembrane region" description="Helical" evidence="7">
    <location>
        <begin position="238"/>
        <end position="258"/>
    </location>
</feature>
<dbReference type="SUPFAM" id="SSF161098">
    <property type="entry name" value="MetI-like"/>
    <property type="match status" value="1"/>
</dbReference>
<protein>
    <submittedName>
        <fullName evidence="9">Carbohydrate ABC transporter permease</fullName>
    </submittedName>
</protein>
<comment type="similarity">
    <text evidence="7">Belongs to the binding-protein-dependent transport system permease family.</text>
</comment>
<feature type="transmembrane region" description="Helical" evidence="7">
    <location>
        <begin position="107"/>
        <end position="127"/>
    </location>
</feature>
<evidence type="ECO:0000259" key="8">
    <source>
        <dbReference type="PROSITE" id="PS50928"/>
    </source>
</evidence>
<keyword evidence="10" id="KW-1185">Reference proteome</keyword>
<comment type="caution">
    <text evidence="9">The sequence shown here is derived from an EMBL/GenBank/DDBJ whole genome shotgun (WGS) entry which is preliminary data.</text>
</comment>
<keyword evidence="5 7" id="KW-1133">Transmembrane helix</keyword>
<proteinExistence type="inferred from homology"/>
<evidence type="ECO:0000256" key="7">
    <source>
        <dbReference type="RuleBase" id="RU363032"/>
    </source>
</evidence>
<evidence type="ECO:0000256" key="3">
    <source>
        <dbReference type="ARBA" id="ARBA00022475"/>
    </source>
</evidence>
<dbReference type="Gene3D" id="1.10.3720.10">
    <property type="entry name" value="MetI-like"/>
    <property type="match status" value="1"/>
</dbReference>
<dbReference type="PANTHER" id="PTHR43744">
    <property type="entry name" value="ABC TRANSPORTER PERMEASE PROTEIN MG189-RELATED-RELATED"/>
    <property type="match status" value="1"/>
</dbReference>
<keyword evidence="2 7" id="KW-0813">Transport</keyword>
<dbReference type="CDD" id="cd06261">
    <property type="entry name" value="TM_PBP2"/>
    <property type="match status" value="1"/>
</dbReference>
<sequence>MEIKSAKIGSTLVMFVLGLFMIMPFLWMISTSFKSPSEVFQYPIQWIPSKITLEHHLKVWTGKESFVIYYMNSLKIALICMVGATFLSSLAAYGFSRIEFKGRNLLFMFYLSMMMVPPQVLFVPKFILFDKIGIYNTHWALILPGLFTIFGVFLMRQFFLSIPQEITESAFVDGAGHFRIFFQLMLPLAKPALATLAIIDFSWNWNDYENALVFLLDRNLYTVPLGMQNFILEFNIDYNGMMAATSAGIVPMLLVFLIGQKYIIQGITGSAVKG</sequence>
<feature type="domain" description="ABC transmembrane type-1" evidence="8">
    <location>
        <begin position="70"/>
        <end position="259"/>
    </location>
</feature>